<dbReference type="AlphaFoldDB" id="G4RAL0"/>
<evidence type="ECO:0000313" key="3">
    <source>
        <dbReference type="Proteomes" id="UP000008850"/>
    </source>
</evidence>
<keyword evidence="1" id="KW-0812">Transmembrane</keyword>
<dbReference type="KEGG" id="phl:KKY_1543"/>
<feature type="transmembrane region" description="Helical" evidence="1">
    <location>
        <begin position="298"/>
        <end position="320"/>
    </location>
</feature>
<keyword evidence="1" id="KW-1133">Transmembrane helix</keyword>
<dbReference type="eggNOG" id="ENOG5033K8H">
    <property type="taxonomic scope" value="Bacteria"/>
</dbReference>
<reference evidence="2 3" key="1">
    <citation type="journal article" date="2012" name="J. Bacteriol.">
        <title>Complete genome sequence of Pelagibacterium halotolerans B2T.</title>
        <authorList>
            <person name="Huo Y.Y."/>
            <person name="Cheng H."/>
            <person name="Han X.F."/>
            <person name="Jiang X.W."/>
            <person name="Sun C."/>
            <person name="Zhang X.Q."/>
            <person name="Zhu X.F."/>
            <person name="Liu Y.F."/>
            <person name="Li P.F."/>
            <person name="Ni P.X."/>
            <person name="Wu M."/>
        </authorList>
    </citation>
    <scope>NUCLEOTIDE SEQUENCE [LARGE SCALE GENOMIC DNA]</scope>
    <source>
        <strain evidence="3">DSM 22347 / JCM 15775 / CGMCC 1.7692 / B2</strain>
    </source>
</reference>
<accession>G4RAL0</accession>
<evidence type="ECO:0000256" key="1">
    <source>
        <dbReference type="SAM" id="Phobius"/>
    </source>
</evidence>
<protein>
    <submittedName>
        <fullName evidence="2">Uncharacterized protein</fullName>
    </submittedName>
</protein>
<organism evidence="2 3">
    <name type="scientific">Pelagibacterium halotolerans (strain DSM 22347 / JCM 15775 / CGMCC 1.7692 / B2)</name>
    <dbReference type="NCBI Taxonomy" id="1082931"/>
    <lineage>
        <taxon>Bacteria</taxon>
        <taxon>Pseudomonadati</taxon>
        <taxon>Pseudomonadota</taxon>
        <taxon>Alphaproteobacteria</taxon>
        <taxon>Hyphomicrobiales</taxon>
        <taxon>Devosiaceae</taxon>
        <taxon>Pelagibacterium</taxon>
    </lineage>
</organism>
<dbReference type="EMBL" id="CP003075">
    <property type="protein sequence ID" value="AEQ51560.1"/>
    <property type="molecule type" value="Genomic_DNA"/>
</dbReference>
<dbReference type="RefSeq" id="WP_014130709.1">
    <property type="nucleotide sequence ID" value="NC_016078.1"/>
</dbReference>
<sequence>MKDTQKKSGIRTYQPRFREIASEQMAVFIDTMQALVAAEIAAALRSGKAPERSKVLSGIYGKRDDKVRTVGQVVLDYARGLDEKERQALAKVYLSTDPHTQGPMGAVQRARLKTFFDPAADSHVLDRIDIVKTFTPMLAPKKPIKSSDTRAWIAHWGTFEAVLLQSGPNLGFGGGQGTQGAPQHSKLELRVHEIECQDDTRELAKDEIQIGSVSGSGAADADIGDVLADTVERRGPFDIGQFKSGDSITLSAPWIAAEYMLAQTGFPRLFFANVALAESDQGGGFTQFLLDLYEAVQIYIFAIVTAVGTAIGAAIGAGAAAGTLAGTVAGPIGALIGAAVGAIIGGLMAVFTAASKDDIFEPLLAAIELQSRSDTFDGASISPRETLTYVGFGGIYHVKYDWRLS</sequence>
<name>G4RAL0_PELHB</name>
<feature type="transmembrane region" description="Helical" evidence="1">
    <location>
        <begin position="332"/>
        <end position="354"/>
    </location>
</feature>
<dbReference type="HOGENOM" id="CLU_679440_0_0_5"/>
<dbReference type="Proteomes" id="UP000008850">
    <property type="component" value="Chromosome"/>
</dbReference>
<evidence type="ECO:0000313" key="2">
    <source>
        <dbReference type="EMBL" id="AEQ51560.1"/>
    </source>
</evidence>
<proteinExistence type="predicted"/>
<keyword evidence="3" id="KW-1185">Reference proteome</keyword>
<gene>
    <name evidence="2" type="ordered locus">KKY_1543</name>
</gene>
<keyword evidence="1" id="KW-0472">Membrane</keyword>
<dbReference type="STRING" id="1082931.KKY_1543"/>